<gene>
    <name evidence="1" type="ORF">ABT39_MTgene2013</name>
</gene>
<evidence type="ECO:0000313" key="1">
    <source>
        <dbReference type="EMBL" id="KUM46207.1"/>
    </source>
</evidence>
<keyword evidence="1" id="KW-0496">Mitochondrion</keyword>
<reference evidence="1" key="1">
    <citation type="journal article" date="2015" name="Genome Biol. Evol.">
        <title>Organellar Genomes of White Spruce (Picea glauca): Assembly and Annotation.</title>
        <authorList>
            <person name="Jackman S.D."/>
            <person name="Warren R.L."/>
            <person name="Gibb E.A."/>
            <person name="Vandervalk B.P."/>
            <person name="Mohamadi H."/>
            <person name="Chu J."/>
            <person name="Raymond A."/>
            <person name="Pleasance S."/>
            <person name="Coope R."/>
            <person name="Wildung M.R."/>
            <person name="Ritland C.E."/>
            <person name="Bousquet J."/>
            <person name="Jones S.J."/>
            <person name="Bohlmann J."/>
            <person name="Birol I."/>
        </authorList>
    </citation>
    <scope>NUCLEOTIDE SEQUENCE [LARGE SCALE GENOMIC DNA]</scope>
    <source>
        <tissue evidence="1">Flushing bud</tissue>
    </source>
</reference>
<dbReference type="EMBL" id="LKAM01000013">
    <property type="protein sequence ID" value="KUM46207.1"/>
    <property type="molecule type" value="Genomic_DNA"/>
</dbReference>
<protein>
    <submittedName>
        <fullName evidence="1">Uncharacterized protein</fullName>
    </submittedName>
</protein>
<name>A0A117NG44_PICGL</name>
<proteinExistence type="predicted"/>
<geneLocation type="mitochondrion" evidence="1"/>
<organism evidence="1">
    <name type="scientific">Picea glauca</name>
    <name type="common">White spruce</name>
    <name type="synonym">Pinus glauca</name>
    <dbReference type="NCBI Taxonomy" id="3330"/>
    <lineage>
        <taxon>Eukaryota</taxon>
        <taxon>Viridiplantae</taxon>
        <taxon>Streptophyta</taxon>
        <taxon>Embryophyta</taxon>
        <taxon>Tracheophyta</taxon>
        <taxon>Spermatophyta</taxon>
        <taxon>Pinopsida</taxon>
        <taxon>Pinidae</taxon>
        <taxon>Conifers I</taxon>
        <taxon>Pinales</taxon>
        <taxon>Pinaceae</taxon>
        <taxon>Picea</taxon>
    </lineage>
</organism>
<sequence length="88" mass="10120">MVSSVEFWKVISYYKKENPVVKIACLSCFQGFPWQKGEGSFLKCFFIESDVALLIREQLPFLFASTIDQNRGNKATLLRLDPRIALLD</sequence>
<comment type="caution">
    <text evidence="1">The sequence shown here is derived from an EMBL/GenBank/DDBJ whole genome shotgun (WGS) entry which is preliminary data.</text>
</comment>
<accession>A0A117NG44</accession>
<dbReference type="AlphaFoldDB" id="A0A117NG44"/>